<feature type="compositionally biased region" description="Pro residues" evidence="3">
    <location>
        <begin position="32"/>
        <end position="44"/>
    </location>
</feature>
<name>A0A835P3C4_9PASS</name>
<evidence type="ECO:0000313" key="7">
    <source>
        <dbReference type="EMBL" id="KAI1243028.1"/>
    </source>
</evidence>
<dbReference type="GO" id="GO:0005829">
    <property type="term" value="C:cytosol"/>
    <property type="evidence" value="ECO:0007669"/>
    <property type="project" value="TreeGrafter"/>
</dbReference>
<dbReference type="PANTHER" id="PTHR10996:SF236">
    <property type="entry name" value="2-KETOGLUCONATE REDUCTASE"/>
    <property type="match status" value="1"/>
</dbReference>
<feature type="domain" description="D-isomer specific 2-hydroxyacid dehydrogenase NAD-binding" evidence="5">
    <location>
        <begin position="1014"/>
        <end position="1193"/>
    </location>
</feature>
<feature type="region of interest" description="Disordered" evidence="3">
    <location>
        <begin position="770"/>
        <end position="841"/>
    </location>
</feature>
<dbReference type="CDD" id="cd05301">
    <property type="entry name" value="GDH"/>
    <property type="match status" value="3"/>
</dbReference>
<dbReference type="SUPFAM" id="SSF51735">
    <property type="entry name" value="NAD(P)-binding Rossmann-fold domains"/>
    <property type="match status" value="3"/>
</dbReference>
<dbReference type="InterPro" id="IPR036291">
    <property type="entry name" value="NAD(P)-bd_dom_sf"/>
</dbReference>
<dbReference type="AlphaFoldDB" id="A0A835P3C4"/>
<dbReference type="EMBL" id="JADDUC020000001">
    <property type="protein sequence ID" value="KAI1243028.1"/>
    <property type="molecule type" value="Genomic_DNA"/>
</dbReference>
<feature type="non-terminal residue" evidence="6">
    <location>
        <position position="1223"/>
    </location>
</feature>
<dbReference type="InterPro" id="IPR006139">
    <property type="entry name" value="D-isomer_2_OHA_DH_cat_dom"/>
</dbReference>
<feature type="domain" description="D-isomer specific 2-hydroxyacid dehydrogenase NAD-binding" evidence="5">
    <location>
        <begin position="216"/>
        <end position="368"/>
    </location>
</feature>
<dbReference type="Pfam" id="PF02826">
    <property type="entry name" value="2-Hacid_dh_C"/>
    <property type="match status" value="3"/>
</dbReference>
<dbReference type="FunFam" id="3.40.50.720:FF:000026">
    <property type="entry name" value="Glyoxylate/hydroxypyruvate reductase B"/>
    <property type="match status" value="3"/>
</dbReference>
<dbReference type="InterPro" id="IPR029752">
    <property type="entry name" value="D-isomer_DH_CS1"/>
</dbReference>
<feature type="compositionally biased region" description="Low complexity" evidence="3">
    <location>
        <begin position="777"/>
        <end position="790"/>
    </location>
</feature>
<evidence type="ECO:0000256" key="2">
    <source>
        <dbReference type="ARBA" id="ARBA00073306"/>
    </source>
</evidence>
<evidence type="ECO:0000259" key="5">
    <source>
        <dbReference type="Pfam" id="PF02826"/>
    </source>
</evidence>
<reference evidence="7 8" key="2">
    <citation type="journal article" date="2021" name="J. Hered.">
        <title>Feather Gene Expression Elucidates the Developmental Basis of Plumage Iridescence in African Starlings.</title>
        <authorList>
            <person name="Rubenstein D.R."/>
            <person name="Corvelo A."/>
            <person name="MacManes M.D."/>
            <person name="Maia R."/>
            <person name="Narzisi G."/>
            <person name="Rousaki A."/>
            <person name="Vandenabeele P."/>
            <person name="Shawkey M.D."/>
            <person name="Solomon J."/>
        </authorList>
    </citation>
    <scope>NUCLEOTIDE SEQUENCE [LARGE SCALE GENOMIC DNA]</scope>
    <source>
        <strain evidence="7">SS15</strain>
    </source>
</reference>
<dbReference type="InterPro" id="IPR006140">
    <property type="entry name" value="D-isomer_DH_NAD-bd"/>
</dbReference>
<dbReference type="InterPro" id="IPR050223">
    <property type="entry name" value="D-isomer_2-hydroxyacid_DH"/>
</dbReference>
<gene>
    <name evidence="7" type="ORF">IHE44_0000594</name>
    <name evidence="6" type="ORF">IHE44_011123</name>
</gene>
<feature type="domain" description="D-isomer specific 2-hydroxyacid dehydrogenase catalytic" evidence="4">
    <location>
        <begin position="450"/>
        <end position="751"/>
    </location>
</feature>
<evidence type="ECO:0000259" key="4">
    <source>
        <dbReference type="Pfam" id="PF00389"/>
    </source>
</evidence>
<dbReference type="EMBL" id="JADDUC010000006">
    <property type="protein sequence ID" value="KAG0133308.1"/>
    <property type="molecule type" value="Genomic_DNA"/>
</dbReference>
<protein>
    <recommendedName>
        <fullName evidence="2">Glyoxylate reductase/hydroxypyruvate reductase</fullName>
    </recommendedName>
</protein>
<organism evidence="6">
    <name type="scientific">Lamprotornis superbus</name>
    <dbReference type="NCBI Taxonomy" id="245042"/>
    <lineage>
        <taxon>Eukaryota</taxon>
        <taxon>Metazoa</taxon>
        <taxon>Chordata</taxon>
        <taxon>Craniata</taxon>
        <taxon>Vertebrata</taxon>
        <taxon>Euteleostomi</taxon>
        <taxon>Archelosauria</taxon>
        <taxon>Archosauria</taxon>
        <taxon>Dinosauria</taxon>
        <taxon>Saurischia</taxon>
        <taxon>Theropoda</taxon>
        <taxon>Coelurosauria</taxon>
        <taxon>Aves</taxon>
        <taxon>Neognathae</taxon>
        <taxon>Neoaves</taxon>
        <taxon>Telluraves</taxon>
        <taxon>Australaves</taxon>
        <taxon>Passeriformes</taxon>
        <taxon>Sturnidae</taxon>
        <taxon>Lamprotornis</taxon>
    </lineage>
</organism>
<feature type="domain" description="D-isomer specific 2-hydroxyacid dehydrogenase NAD-binding" evidence="5">
    <location>
        <begin position="542"/>
        <end position="721"/>
    </location>
</feature>
<dbReference type="Pfam" id="PF00389">
    <property type="entry name" value="2-Hacid_dh"/>
    <property type="match status" value="3"/>
</dbReference>
<dbReference type="Proteomes" id="UP000618051">
    <property type="component" value="Unassembled WGS sequence"/>
</dbReference>
<evidence type="ECO:0000256" key="3">
    <source>
        <dbReference type="SAM" id="MobiDB-lite"/>
    </source>
</evidence>
<reference evidence="6" key="1">
    <citation type="submission" date="2020-10" db="EMBL/GenBank/DDBJ databases">
        <title>Feather gene expression reveals the developmental basis of iridescence in African starlings.</title>
        <authorList>
            <person name="Rubenstein D.R."/>
        </authorList>
    </citation>
    <scope>NUCLEOTIDE SEQUENCE</scope>
    <source>
        <strain evidence="6">SS15</strain>
        <tissue evidence="6">Liver</tissue>
    </source>
</reference>
<feature type="region of interest" description="Disordered" evidence="3">
    <location>
        <begin position="22"/>
        <end position="74"/>
    </location>
</feature>
<feature type="domain" description="D-isomer specific 2-hydroxyacid dehydrogenase catalytic" evidence="4">
    <location>
        <begin position="925"/>
        <end position="1220"/>
    </location>
</feature>
<proteinExistence type="predicted"/>
<sequence length="1223" mass="133420">LCPVIALWPFWDIRRREKARESRCSRGGDPEPQLPWKPPVPEPAVPGQGRVKRAGLGRNRIPAPSRSRELPALPAAAGSSCERHGVRKKPALVMAEGELPAVLILDIGGTHGMLEDLAALLKKHFHLITLKEFLGNKEEMSKKIQSVFVFECRPTIDRELLESLPNLKVIGNSGVGVDHLDLKMISSFGVKVTNTPHAVADPTADIGMALMLASARRLVEVEVTGATLGIIGMGSIGYKVAQRARAFNMRILYHNRNRRRKEEEEAVGAHYCATMKDLLQQSDFVMLVVNLTPETHKLFGKKELELMKPTATLINISRGAVIDQDALVEALQNKVIRAAALDVTYPEPLPRDHPLLNLNNVIITPHIGTATVQAIRMMAEEAIANILAVLNDQPIPSSGKGSAVTGVSSGQMAAKISATKHLKINLIMEEEELPWLLVNEIGGIRGILHSHVPFLRKHFHLITMKEFLENRKDVSKKVQAIYLWWHKPVIDKELLQSLPNLKVIANSGVGMDHLDLNLVASFGVKMANAPRAVSSTTADTGMALLLASARRLVEVHNISISPSVEYCEADILGVKVTGATLGIIGMGSIGYKIALRAKAFEMNILYHNRTRRKVQEEQAVGATYCKKMDSLLQQADFVMLVVSLTPQTHKLIGKRELELMKPTATLINISRGAVVDQEALVAALQTGVIGAAALDVTSPEPLPRDHPLLKLKNIIITPHLGIKTDKATYMITEEAVENILAALNGLPLPSEAKTTVLPFQRGIGVPWHHLSSPPAPGAARARCGRPGSARLAGRFRSAPAVRLERPGRRARGTGPEPLGGPGGSARSAGHGGSRGERSSPLSAVLRSSSLLSLVPALGPPGQRRTLSPPWTGRTSRDPRYRGGRSGEEKGSRPCGAGAGMEGQELPYVLVDCIGERFGVYEDHLGFLKKRFHLITMKEYLENKMFLSKKIRAIYIWYHRPAINEELLQSLPNLKVVASAGVGIDHLDLKLLSSYGVKVSNTPFVVSTDTADMGMALLLASARRLVEGHEMAVSPDTEYFPADWLGVEVSGATLGILGMGTIGYKVAERAKAFEMKILYHNRNQRKKEEESAVGAIYCKKIDDLLQQSDFVLLAVTLTPQTHKLIGKRELELMKPTATLINISRGLIVDQDALVEALQNKVIKAAALDVTYPEPLPRDHPLLKLKNVIITPHIGSATKKTHWVMMEEMAESIEAGLAGLPIPHM</sequence>
<reference evidence="7" key="3">
    <citation type="submission" date="2022-01" db="EMBL/GenBank/DDBJ databases">
        <authorList>
            <person name="Rubenstein D.R."/>
        </authorList>
    </citation>
    <scope>NUCLEOTIDE SEQUENCE</scope>
    <source>
        <strain evidence="7">SS15</strain>
        <tissue evidence="7">Liver</tissue>
    </source>
</reference>
<accession>A0A835P3C4</accession>
<keyword evidence="1" id="KW-0560">Oxidoreductase</keyword>
<feature type="compositionally biased region" description="Basic and acidic residues" evidence="3">
    <location>
        <begin position="874"/>
        <end position="891"/>
    </location>
</feature>
<dbReference type="GO" id="GO:0016618">
    <property type="term" value="F:hydroxypyruvate reductase [NAD(P)H] activity"/>
    <property type="evidence" value="ECO:0007669"/>
    <property type="project" value="TreeGrafter"/>
</dbReference>
<dbReference type="SUPFAM" id="SSF52283">
    <property type="entry name" value="Formate/glycerate dehydrogenase catalytic domain-like"/>
    <property type="match status" value="3"/>
</dbReference>
<dbReference type="PANTHER" id="PTHR10996">
    <property type="entry name" value="2-HYDROXYACID DEHYDROGENASE-RELATED"/>
    <property type="match status" value="1"/>
</dbReference>
<evidence type="ECO:0000313" key="6">
    <source>
        <dbReference type="EMBL" id="KAG0133308.1"/>
    </source>
</evidence>
<evidence type="ECO:0000313" key="8">
    <source>
        <dbReference type="Proteomes" id="UP000618051"/>
    </source>
</evidence>
<feature type="domain" description="D-isomer specific 2-hydroxyacid dehydrogenase catalytic" evidence="4">
    <location>
        <begin position="119"/>
        <end position="396"/>
    </location>
</feature>
<comment type="caution">
    <text evidence="6">The sequence shown here is derived from an EMBL/GenBank/DDBJ whole genome shotgun (WGS) entry which is preliminary data.</text>
</comment>
<dbReference type="GO" id="GO:0030267">
    <property type="term" value="F:glyoxylate reductase (NADPH) activity"/>
    <property type="evidence" value="ECO:0007669"/>
    <property type="project" value="TreeGrafter"/>
</dbReference>
<dbReference type="FunFam" id="3.40.50.720:FF:000882">
    <property type="entry name" value="Uncharacterized protein"/>
    <property type="match status" value="1"/>
</dbReference>
<keyword evidence="8" id="KW-1185">Reference proteome</keyword>
<dbReference type="OrthoDB" id="298012at2759"/>
<evidence type="ECO:0000256" key="1">
    <source>
        <dbReference type="ARBA" id="ARBA00023002"/>
    </source>
</evidence>
<feature type="region of interest" description="Disordered" evidence="3">
    <location>
        <begin position="854"/>
        <end position="897"/>
    </location>
</feature>
<dbReference type="GO" id="GO:0051287">
    <property type="term" value="F:NAD binding"/>
    <property type="evidence" value="ECO:0007669"/>
    <property type="project" value="InterPro"/>
</dbReference>
<dbReference type="PROSITE" id="PS00065">
    <property type="entry name" value="D_2_HYDROXYACID_DH_1"/>
    <property type="match status" value="2"/>
</dbReference>
<dbReference type="Gene3D" id="3.40.50.720">
    <property type="entry name" value="NAD(P)-binding Rossmann-like Domain"/>
    <property type="match status" value="6"/>
</dbReference>